<sequence length="30" mass="3540">MAKQKIRIRLKAYDHRVIDQSAEKIVETAK</sequence>
<evidence type="ECO:0000256" key="1">
    <source>
        <dbReference type="ARBA" id="ARBA00022980"/>
    </source>
</evidence>
<dbReference type="Gene3D" id="3.30.70.600">
    <property type="entry name" value="Ribosomal protein S10 domain"/>
    <property type="match status" value="1"/>
</dbReference>
<gene>
    <name evidence="4" type="ORF">Q604_UNBC11482G0001</name>
</gene>
<dbReference type="GO" id="GO:1990904">
    <property type="term" value="C:ribonucleoprotein complex"/>
    <property type="evidence" value="ECO:0007669"/>
    <property type="project" value="UniProtKB-KW"/>
</dbReference>
<dbReference type="SUPFAM" id="SSF54999">
    <property type="entry name" value="Ribosomal protein S10"/>
    <property type="match status" value="1"/>
</dbReference>
<comment type="caution">
    <text evidence="4">The sequence shown here is derived from an EMBL/GenBank/DDBJ whole genome shotgun (WGS) entry which is preliminary data.</text>
</comment>
<organism evidence="4">
    <name type="scientific">human gut metagenome</name>
    <dbReference type="NCBI Taxonomy" id="408170"/>
    <lineage>
        <taxon>unclassified sequences</taxon>
        <taxon>metagenomes</taxon>
        <taxon>organismal metagenomes</taxon>
    </lineage>
</organism>
<dbReference type="InterPro" id="IPR027486">
    <property type="entry name" value="Ribosomal_uS10_dom"/>
</dbReference>
<feature type="non-terminal residue" evidence="4">
    <location>
        <position position="30"/>
    </location>
</feature>
<dbReference type="EMBL" id="AZMM01011482">
    <property type="protein sequence ID" value="ETJ34083.1"/>
    <property type="molecule type" value="Genomic_DNA"/>
</dbReference>
<accession>W1XUN5</accession>
<evidence type="ECO:0000259" key="3">
    <source>
        <dbReference type="Pfam" id="PF00338"/>
    </source>
</evidence>
<keyword evidence="1" id="KW-0689">Ribosomal protein</keyword>
<dbReference type="GO" id="GO:0005840">
    <property type="term" value="C:ribosome"/>
    <property type="evidence" value="ECO:0007669"/>
    <property type="project" value="UniProtKB-KW"/>
</dbReference>
<feature type="domain" description="Small ribosomal subunit protein uS10" evidence="3">
    <location>
        <begin position="7"/>
        <end position="30"/>
    </location>
</feature>
<proteinExistence type="predicted"/>
<dbReference type="AlphaFoldDB" id="W1XUN5"/>
<name>W1XUN5_9ZZZZ</name>
<evidence type="ECO:0000313" key="4">
    <source>
        <dbReference type="EMBL" id="ETJ34083.1"/>
    </source>
</evidence>
<keyword evidence="2" id="KW-0687">Ribonucleoprotein</keyword>
<reference evidence="4" key="1">
    <citation type="submission" date="2013-12" db="EMBL/GenBank/DDBJ databases">
        <title>A Varibaculum cambriense genome reconstructed from a premature infant gut community with otherwise low bacterial novelty that shifts toward anaerobic metabolism during the third week of life.</title>
        <authorList>
            <person name="Brown C.T."/>
            <person name="Sharon I."/>
            <person name="Thomas B.C."/>
            <person name="Castelle C.J."/>
            <person name="Morowitz M.J."/>
            <person name="Banfield J.F."/>
        </authorList>
    </citation>
    <scope>NUCLEOTIDE SEQUENCE</scope>
</reference>
<dbReference type="InterPro" id="IPR036838">
    <property type="entry name" value="Ribosomal_uS10_dom_sf"/>
</dbReference>
<dbReference type="Pfam" id="PF00338">
    <property type="entry name" value="Ribosomal_S10"/>
    <property type="match status" value="1"/>
</dbReference>
<protein>
    <recommendedName>
        <fullName evidence="3">Small ribosomal subunit protein uS10 domain-containing protein</fullName>
    </recommendedName>
</protein>
<evidence type="ECO:0000256" key="2">
    <source>
        <dbReference type="ARBA" id="ARBA00023274"/>
    </source>
</evidence>